<feature type="non-terminal residue" evidence="1">
    <location>
        <position position="51"/>
    </location>
</feature>
<proteinExistence type="predicted"/>
<dbReference type="AlphaFoldDB" id="A0AAD1VU56"/>
<gene>
    <name evidence="1" type="ORF">PECUL_23A027495</name>
</gene>
<name>A0AAD1VU56_PELCU</name>
<organism evidence="1 2">
    <name type="scientific">Pelobates cultripes</name>
    <name type="common">Western spadefoot toad</name>
    <dbReference type="NCBI Taxonomy" id="61616"/>
    <lineage>
        <taxon>Eukaryota</taxon>
        <taxon>Metazoa</taxon>
        <taxon>Chordata</taxon>
        <taxon>Craniata</taxon>
        <taxon>Vertebrata</taxon>
        <taxon>Euteleostomi</taxon>
        <taxon>Amphibia</taxon>
        <taxon>Batrachia</taxon>
        <taxon>Anura</taxon>
        <taxon>Pelobatoidea</taxon>
        <taxon>Pelobatidae</taxon>
        <taxon>Pelobates</taxon>
    </lineage>
</organism>
<feature type="non-terminal residue" evidence="1">
    <location>
        <position position="1"/>
    </location>
</feature>
<evidence type="ECO:0000313" key="2">
    <source>
        <dbReference type="Proteomes" id="UP001295444"/>
    </source>
</evidence>
<dbReference type="EMBL" id="OW240913">
    <property type="protein sequence ID" value="CAH2251584.1"/>
    <property type="molecule type" value="Genomic_DNA"/>
</dbReference>
<dbReference type="Proteomes" id="UP001295444">
    <property type="component" value="Chromosome 02"/>
</dbReference>
<reference evidence="1" key="1">
    <citation type="submission" date="2022-03" db="EMBL/GenBank/DDBJ databases">
        <authorList>
            <person name="Alioto T."/>
            <person name="Alioto T."/>
            <person name="Gomez Garrido J."/>
        </authorList>
    </citation>
    <scope>NUCLEOTIDE SEQUENCE</scope>
</reference>
<sequence>SAYNVEAIWSRSGSPSLFAHAGHEAFVRDKYYHMRSRRDTTIRDGGNTYTN</sequence>
<protein>
    <submittedName>
        <fullName evidence="1">Uncharacterized protein</fullName>
    </submittedName>
</protein>
<keyword evidence="2" id="KW-1185">Reference proteome</keyword>
<accession>A0AAD1VU56</accession>
<evidence type="ECO:0000313" key="1">
    <source>
        <dbReference type="EMBL" id="CAH2251584.1"/>
    </source>
</evidence>